<comment type="caution">
    <text evidence="1">The sequence shown here is derived from an EMBL/GenBank/DDBJ whole genome shotgun (WGS) entry which is preliminary data.</text>
</comment>
<gene>
    <name evidence="1" type="ORF">O9U_10170</name>
</gene>
<dbReference type="EMBL" id="CBLU010000006">
    <property type="protein sequence ID" value="CDG04242.1"/>
    <property type="molecule type" value="Genomic_DNA"/>
</dbReference>
<dbReference type="AlphaFoldDB" id="S6FSP1"/>
<protein>
    <submittedName>
        <fullName evidence="1">Uncharacterized protein</fullName>
    </submittedName>
</protein>
<dbReference type="Proteomes" id="UP000015361">
    <property type="component" value="Unassembled WGS sequence"/>
</dbReference>
<sequence length="47" mass="5654">MMDFEIYMPDNEDGIKEGNYNWQELVQLLRDNKNNPEAIQFIADMME</sequence>
<proteinExistence type="predicted"/>
<name>S6FSP1_LACLL</name>
<organism evidence="1 2">
    <name type="scientific">Lactococcus lactis subsp. lactis A12</name>
    <dbReference type="NCBI Taxonomy" id="1137134"/>
    <lineage>
        <taxon>Bacteria</taxon>
        <taxon>Bacillati</taxon>
        <taxon>Bacillota</taxon>
        <taxon>Bacilli</taxon>
        <taxon>Lactobacillales</taxon>
        <taxon>Streptococcaceae</taxon>
        <taxon>Lactococcus</taxon>
    </lineage>
</organism>
<evidence type="ECO:0000313" key="1">
    <source>
        <dbReference type="EMBL" id="CDG04242.1"/>
    </source>
</evidence>
<accession>S6FSP1</accession>
<evidence type="ECO:0000313" key="2">
    <source>
        <dbReference type="Proteomes" id="UP000015361"/>
    </source>
</evidence>
<reference evidence="1 2" key="1">
    <citation type="journal article" date="2013" name="Appl. Environ. Microbiol.">
        <title>The Carbohydrate Metabolism Signature of Lactococcus lactis Strain A12 Reveals Its Sourdough Ecosystem Origin.</title>
        <authorList>
            <person name="Passerini D."/>
            <person name="Coddeville M."/>
            <person name="Le Bourgeois P."/>
            <person name="Loubiere P."/>
            <person name="Ritzenthaler P."/>
            <person name="Fontagne-Faucher C."/>
            <person name="Daveran-Mingot M.L."/>
            <person name="Cocaign-Bousquet M."/>
        </authorList>
    </citation>
    <scope>NUCLEOTIDE SEQUENCE [LARGE SCALE GENOMIC DNA]</scope>
    <source>
        <strain evidence="1 2">A12</strain>
    </source>
</reference>